<dbReference type="Proteomes" id="UP001152300">
    <property type="component" value="Unassembled WGS sequence"/>
</dbReference>
<comment type="caution">
    <text evidence="1">The sequence shown here is derived from an EMBL/GenBank/DDBJ whole genome shotgun (WGS) entry which is preliminary data.</text>
</comment>
<organism evidence="1 2">
    <name type="scientific">Sclerotinia nivalis</name>
    <dbReference type="NCBI Taxonomy" id="352851"/>
    <lineage>
        <taxon>Eukaryota</taxon>
        <taxon>Fungi</taxon>
        <taxon>Dikarya</taxon>
        <taxon>Ascomycota</taxon>
        <taxon>Pezizomycotina</taxon>
        <taxon>Leotiomycetes</taxon>
        <taxon>Helotiales</taxon>
        <taxon>Sclerotiniaceae</taxon>
        <taxon>Sclerotinia</taxon>
    </lineage>
</organism>
<keyword evidence="2" id="KW-1185">Reference proteome</keyword>
<name>A0A9X0AFR4_9HELO</name>
<sequence>MRFYTFAIIHPQKSDIQILTYKFINVQSAITQSVPQVLEQGSFLVIPSTISQEQRNEIFSRNFHFICYSLLYNLSAINKLISGYLSFIYRTARESCWVK</sequence>
<evidence type="ECO:0000313" key="2">
    <source>
        <dbReference type="Proteomes" id="UP001152300"/>
    </source>
</evidence>
<dbReference type="EMBL" id="JAPEIS010000011">
    <property type="protein sequence ID" value="KAJ8061986.1"/>
    <property type="molecule type" value="Genomic_DNA"/>
</dbReference>
<evidence type="ECO:0000313" key="1">
    <source>
        <dbReference type="EMBL" id="KAJ8061986.1"/>
    </source>
</evidence>
<accession>A0A9X0AFR4</accession>
<gene>
    <name evidence="1" type="ORF">OCU04_009769</name>
</gene>
<dbReference type="AlphaFoldDB" id="A0A9X0AFR4"/>
<reference evidence="1" key="1">
    <citation type="submission" date="2022-11" db="EMBL/GenBank/DDBJ databases">
        <title>Genome Resource of Sclerotinia nivalis Strain SnTB1, a Plant Pathogen Isolated from American Ginseng.</title>
        <authorList>
            <person name="Fan S."/>
        </authorList>
    </citation>
    <scope>NUCLEOTIDE SEQUENCE</scope>
    <source>
        <strain evidence="1">SnTB1</strain>
    </source>
</reference>
<protein>
    <submittedName>
        <fullName evidence="1">Uncharacterized protein</fullName>
    </submittedName>
</protein>
<proteinExistence type="predicted"/>